<sequence length="77" mass="8479">MKSIKIELSDRNVEMFEPTVRVLKNANLKDGEVAQAVAMIAATTNMTENEIEDMGLKDYMALQKGLNSFLEEAGVTA</sequence>
<dbReference type="AlphaFoldDB" id="A0A2P8R0R5"/>
<organism evidence="1 2">
    <name type="scientific">Campylobacter blaseri</name>
    <dbReference type="NCBI Taxonomy" id="2042961"/>
    <lineage>
        <taxon>Bacteria</taxon>
        <taxon>Pseudomonadati</taxon>
        <taxon>Campylobacterota</taxon>
        <taxon>Epsilonproteobacteria</taxon>
        <taxon>Campylobacterales</taxon>
        <taxon>Campylobacteraceae</taxon>
        <taxon>Campylobacter</taxon>
    </lineage>
</organism>
<dbReference type="Proteomes" id="UP000240535">
    <property type="component" value="Unassembled WGS sequence"/>
</dbReference>
<evidence type="ECO:0008006" key="3">
    <source>
        <dbReference type="Google" id="ProtNLM"/>
    </source>
</evidence>
<gene>
    <name evidence="1" type="ORF">CQ405_05870</name>
</gene>
<keyword evidence="2" id="KW-1185">Reference proteome</keyword>
<protein>
    <recommendedName>
        <fullName evidence="3">Phage tail assembly protein</fullName>
    </recommendedName>
</protein>
<dbReference type="Pfam" id="PF10109">
    <property type="entry name" value="Phage_TAC_7"/>
    <property type="match status" value="1"/>
</dbReference>
<accession>A0A2P8R0R5</accession>
<dbReference type="InterPro" id="IPR019289">
    <property type="entry name" value="Phage_tail_E/E"/>
</dbReference>
<reference evidence="2" key="1">
    <citation type="submission" date="2017-10" db="EMBL/GenBank/DDBJ databases">
        <title>Campylobacter species from seals.</title>
        <authorList>
            <person name="Gilbert M.J."/>
            <person name="Zomer A.L."/>
            <person name="Timmerman A.J."/>
            <person name="Duim B."/>
            <person name="Wagenaar J.A."/>
        </authorList>
    </citation>
    <scope>NUCLEOTIDE SEQUENCE [LARGE SCALE GENOMIC DNA]</scope>
    <source>
        <strain evidence="2">17S00004-5</strain>
    </source>
</reference>
<evidence type="ECO:0000313" key="1">
    <source>
        <dbReference type="EMBL" id="PSM52082.1"/>
    </source>
</evidence>
<comment type="caution">
    <text evidence="1">The sequence shown here is derived from an EMBL/GenBank/DDBJ whole genome shotgun (WGS) entry which is preliminary data.</text>
</comment>
<dbReference type="EMBL" id="PDHH01000004">
    <property type="protein sequence ID" value="PSM52082.1"/>
    <property type="molecule type" value="Genomic_DNA"/>
</dbReference>
<proteinExistence type="predicted"/>
<name>A0A2P8R0R5_9BACT</name>
<evidence type="ECO:0000313" key="2">
    <source>
        <dbReference type="Proteomes" id="UP000240535"/>
    </source>
</evidence>
<dbReference type="RefSeq" id="WP_106871639.1">
    <property type="nucleotide sequence ID" value="NZ_CP053841.1"/>
</dbReference>